<dbReference type="GO" id="GO:0016301">
    <property type="term" value="F:kinase activity"/>
    <property type="evidence" value="ECO:0007669"/>
    <property type="project" value="UniProtKB-KW"/>
</dbReference>
<evidence type="ECO:0000313" key="1">
    <source>
        <dbReference type="EMBL" id="HHP68396.1"/>
    </source>
</evidence>
<dbReference type="SUPFAM" id="SSF52540">
    <property type="entry name" value="P-loop containing nucleoside triphosphate hydrolases"/>
    <property type="match status" value="1"/>
</dbReference>
<sequence>MGGLVVLSGADGSGKTTVLRMLSSYLSWRTSVSTSWLRGSHLYVSLLYRLLSRFAVFKGLDNPYYKTRTPPPLRGVFSILEFTGVLPFLLSRRLLSLFYRVVLCDRGVLDFIVWVVATLRYPEFLGTICGRFLLRLAVGEKPIYLYADLETLARRADVPRSFLARELAVYNVLAKYVSNCRIDTGSKGQGEVFRGVLACTGGASP</sequence>
<dbReference type="EMBL" id="DRYK01000084">
    <property type="protein sequence ID" value="HHP68396.1"/>
    <property type="molecule type" value="Genomic_DNA"/>
</dbReference>
<gene>
    <name evidence="1" type="ORF">ENM60_06430</name>
</gene>
<protein>
    <submittedName>
        <fullName evidence="1">Thymidylate kinase</fullName>
    </submittedName>
</protein>
<proteinExistence type="predicted"/>
<reference evidence="1" key="1">
    <citation type="journal article" date="2020" name="mSystems">
        <title>Genome- and Community-Level Interaction Insights into Carbon Utilization and Element Cycling Functions of Hydrothermarchaeota in Hydrothermal Sediment.</title>
        <authorList>
            <person name="Zhou Z."/>
            <person name="Liu Y."/>
            <person name="Xu W."/>
            <person name="Pan J."/>
            <person name="Luo Z.H."/>
            <person name="Li M."/>
        </authorList>
    </citation>
    <scope>NUCLEOTIDE SEQUENCE [LARGE SCALE GENOMIC DNA]</scope>
    <source>
        <strain evidence="1">SpSt-110</strain>
    </source>
</reference>
<accession>A0A7J3Y0E2</accession>
<dbReference type="AlphaFoldDB" id="A0A7J3Y0E2"/>
<comment type="caution">
    <text evidence="1">The sequence shown here is derived from an EMBL/GenBank/DDBJ whole genome shotgun (WGS) entry which is preliminary data.</text>
</comment>
<dbReference type="Gene3D" id="3.40.50.300">
    <property type="entry name" value="P-loop containing nucleotide triphosphate hydrolases"/>
    <property type="match status" value="1"/>
</dbReference>
<keyword evidence="1" id="KW-0808">Transferase</keyword>
<organism evidence="1">
    <name type="scientific">Thermogladius calderae</name>
    <dbReference type="NCBI Taxonomy" id="1200300"/>
    <lineage>
        <taxon>Archaea</taxon>
        <taxon>Thermoproteota</taxon>
        <taxon>Thermoprotei</taxon>
        <taxon>Desulfurococcales</taxon>
        <taxon>Desulfurococcaceae</taxon>
        <taxon>Thermogladius</taxon>
    </lineage>
</organism>
<keyword evidence="1" id="KW-0418">Kinase</keyword>
<name>A0A7J3Y0E2_9CREN</name>
<dbReference type="InterPro" id="IPR027417">
    <property type="entry name" value="P-loop_NTPase"/>
</dbReference>